<evidence type="ECO:0000313" key="2">
    <source>
        <dbReference type="EMBL" id="CAE7457072.1"/>
    </source>
</evidence>
<feature type="non-terminal residue" evidence="2">
    <location>
        <position position="1"/>
    </location>
</feature>
<keyword evidence="3" id="KW-1185">Reference proteome</keyword>
<gene>
    <name evidence="2" type="primary">PEPKR2</name>
    <name evidence="2" type="ORF">SNEC2469_LOCUS12732</name>
</gene>
<keyword evidence="1" id="KW-0732">Signal</keyword>
<evidence type="ECO:0000256" key="1">
    <source>
        <dbReference type="SAM" id="SignalP"/>
    </source>
</evidence>
<dbReference type="AlphaFoldDB" id="A0A812RZM7"/>
<dbReference type="Proteomes" id="UP000601435">
    <property type="component" value="Unassembled WGS sequence"/>
</dbReference>
<protein>
    <submittedName>
        <fullName evidence="2">PEPKR2 protein</fullName>
    </submittedName>
</protein>
<dbReference type="EMBL" id="CAJNJA010020245">
    <property type="protein sequence ID" value="CAE7457072.1"/>
    <property type="molecule type" value="Genomic_DNA"/>
</dbReference>
<feature type="signal peptide" evidence="1">
    <location>
        <begin position="1"/>
        <end position="19"/>
    </location>
</feature>
<comment type="caution">
    <text evidence="2">The sequence shown here is derived from an EMBL/GenBank/DDBJ whole genome shotgun (WGS) entry which is preliminary data.</text>
</comment>
<accession>A0A812RZM7</accession>
<reference evidence="2" key="1">
    <citation type="submission" date="2021-02" db="EMBL/GenBank/DDBJ databases">
        <authorList>
            <person name="Dougan E. K."/>
            <person name="Rhodes N."/>
            <person name="Thang M."/>
            <person name="Chan C."/>
        </authorList>
    </citation>
    <scope>NUCLEOTIDE SEQUENCE</scope>
</reference>
<organism evidence="2 3">
    <name type="scientific">Symbiodinium necroappetens</name>
    <dbReference type="NCBI Taxonomy" id="1628268"/>
    <lineage>
        <taxon>Eukaryota</taxon>
        <taxon>Sar</taxon>
        <taxon>Alveolata</taxon>
        <taxon>Dinophyceae</taxon>
        <taxon>Suessiales</taxon>
        <taxon>Symbiodiniaceae</taxon>
        <taxon>Symbiodinium</taxon>
    </lineage>
</organism>
<sequence>MLIAAWVAILLAGILPSLSLPEILQCQGSWRRFRGRLYRVSSAPVASNREVAVVLGDVALLVEDFKEELGEEEDCPLGQVALHLAQALPAGSPSLGLGETEVQELLGRDFHVLQAFGWNTVVRSGWPVFQLLYLLYRCLQSHSRDDPCINSDGYAWTLQQRLLPRPSAELGQRGLMAASWAFLASEEARECQLVASAALLAMAWIRLPVYDVESDGLVGVAQKQTGVWDLLTAAAGHPLPLAAARLSAGYQLSIHLGQAESTKLPEPEDAEEANRCVVRFARTASGKCNFFAPIRQALEPWRARGGIYLEDQIRAFRPTTDQKT</sequence>
<name>A0A812RZM7_9DINO</name>
<dbReference type="OrthoDB" id="541052at2759"/>
<proteinExistence type="predicted"/>
<feature type="chain" id="PRO_5032878065" evidence="1">
    <location>
        <begin position="20"/>
        <end position="324"/>
    </location>
</feature>
<evidence type="ECO:0000313" key="3">
    <source>
        <dbReference type="Proteomes" id="UP000601435"/>
    </source>
</evidence>